<evidence type="ECO:0000313" key="1">
    <source>
        <dbReference type="EMBL" id="KAH7919040.1"/>
    </source>
</evidence>
<protein>
    <submittedName>
        <fullName evidence="1">Uncharacterized protein</fullName>
    </submittedName>
</protein>
<accession>A0ACB8B0J8</accession>
<proteinExistence type="predicted"/>
<dbReference type="Proteomes" id="UP000790709">
    <property type="component" value="Unassembled WGS sequence"/>
</dbReference>
<sequence>MKWDLHMCQGRVWKIWSATEPGQSDEARSEEEQSRMWRTARLALHLAARAVCCNENPDGTSWRKRPPSYGSHRSQPVIDGPDCAIRFLNDCYYVHDRQTVAAAFIILSQAQPITVRSPEFRNRGTPDFPRRRHTDLVIGLHCRPSLRCYDQPRPFRQYHRSGFPRQVRLRRARSPLSSNNTCAWP</sequence>
<keyword evidence="2" id="KW-1185">Reference proteome</keyword>
<gene>
    <name evidence="1" type="ORF">BV22DRAFT_883265</name>
</gene>
<evidence type="ECO:0000313" key="2">
    <source>
        <dbReference type="Proteomes" id="UP000790709"/>
    </source>
</evidence>
<name>A0ACB8B0J8_9AGAM</name>
<reference evidence="1" key="1">
    <citation type="journal article" date="2021" name="New Phytol.">
        <title>Evolutionary innovations through gain and loss of genes in the ectomycorrhizal Boletales.</title>
        <authorList>
            <person name="Wu G."/>
            <person name="Miyauchi S."/>
            <person name="Morin E."/>
            <person name="Kuo A."/>
            <person name="Drula E."/>
            <person name="Varga T."/>
            <person name="Kohler A."/>
            <person name="Feng B."/>
            <person name="Cao Y."/>
            <person name="Lipzen A."/>
            <person name="Daum C."/>
            <person name="Hundley H."/>
            <person name="Pangilinan J."/>
            <person name="Johnson J."/>
            <person name="Barry K."/>
            <person name="LaButti K."/>
            <person name="Ng V."/>
            <person name="Ahrendt S."/>
            <person name="Min B."/>
            <person name="Choi I.G."/>
            <person name="Park H."/>
            <person name="Plett J.M."/>
            <person name="Magnuson J."/>
            <person name="Spatafora J.W."/>
            <person name="Nagy L.G."/>
            <person name="Henrissat B."/>
            <person name="Grigoriev I.V."/>
            <person name="Yang Z.L."/>
            <person name="Xu J."/>
            <person name="Martin F.M."/>
        </authorList>
    </citation>
    <scope>NUCLEOTIDE SEQUENCE</scope>
    <source>
        <strain evidence="1">KUC20120723A-06</strain>
    </source>
</reference>
<organism evidence="1 2">
    <name type="scientific">Leucogyrophana mollusca</name>
    <dbReference type="NCBI Taxonomy" id="85980"/>
    <lineage>
        <taxon>Eukaryota</taxon>
        <taxon>Fungi</taxon>
        <taxon>Dikarya</taxon>
        <taxon>Basidiomycota</taxon>
        <taxon>Agaricomycotina</taxon>
        <taxon>Agaricomycetes</taxon>
        <taxon>Agaricomycetidae</taxon>
        <taxon>Boletales</taxon>
        <taxon>Boletales incertae sedis</taxon>
        <taxon>Leucogyrophana</taxon>
    </lineage>
</organism>
<dbReference type="EMBL" id="MU266701">
    <property type="protein sequence ID" value="KAH7919040.1"/>
    <property type="molecule type" value="Genomic_DNA"/>
</dbReference>
<comment type="caution">
    <text evidence="1">The sequence shown here is derived from an EMBL/GenBank/DDBJ whole genome shotgun (WGS) entry which is preliminary data.</text>
</comment>